<dbReference type="OrthoDB" id="690928at2759"/>
<dbReference type="GO" id="GO:0016757">
    <property type="term" value="F:glycosyltransferase activity"/>
    <property type="evidence" value="ECO:0007669"/>
    <property type="project" value="UniProtKB-KW"/>
</dbReference>
<evidence type="ECO:0000259" key="6">
    <source>
        <dbReference type="Pfam" id="PF08510"/>
    </source>
</evidence>
<reference evidence="7 8" key="1">
    <citation type="submission" date="2019-12" db="EMBL/GenBank/DDBJ databases">
        <authorList>
            <person name="Alioto T."/>
            <person name="Alioto T."/>
            <person name="Gomez Garrido J."/>
        </authorList>
    </citation>
    <scope>NUCLEOTIDE SEQUENCE [LARGE SCALE GENOMIC DNA]</scope>
</reference>
<gene>
    <name evidence="7" type="ORF">OLEA9_A035518</name>
</gene>
<evidence type="ECO:0000256" key="4">
    <source>
        <dbReference type="ARBA" id="ARBA00023136"/>
    </source>
</evidence>
<evidence type="ECO:0000313" key="7">
    <source>
        <dbReference type="EMBL" id="CAA3012212.1"/>
    </source>
</evidence>
<evidence type="ECO:0000256" key="1">
    <source>
        <dbReference type="ARBA" id="ARBA00004141"/>
    </source>
</evidence>
<dbReference type="Proteomes" id="UP000594638">
    <property type="component" value="Unassembled WGS sequence"/>
</dbReference>
<accession>A0A8S0U8X6</accession>
<organism evidence="7 8">
    <name type="scientific">Olea europaea subsp. europaea</name>
    <dbReference type="NCBI Taxonomy" id="158383"/>
    <lineage>
        <taxon>Eukaryota</taxon>
        <taxon>Viridiplantae</taxon>
        <taxon>Streptophyta</taxon>
        <taxon>Embryophyta</taxon>
        <taxon>Tracheophyta</taxon>
        <taxon>Spermatophyta</taxon>
        <taxon>Magnoliopsida</taxon>
        <taxon>eudicotyledons</taxon>
        <taxon>Gunneridae</taxon>
        <taxon>Pentapetalae</taxon>
        <taxon>asterids</taxon>
        <taxon>lamiids</taxon>
        <taxon>Lamiales</taxon>
        <taxon>Oleaceae</taxon>
        <taxon>Oleeae</taxon>
        <taxon>Olea</taxon>
    </lineage>
</organism>
<dbReference type="Gramene" id="OE9A035518T5">
    <property type="protein sequence ID" value="OE9A035518C5"/>
    <property type="gene ID" value="OE9A035518"/>
</dbReference>
<evidence type="ECO:0000256" key="2">
    <source>
        <dbReference type="ARBA" id="ARBA00022692"/>
    </source>
</evidence>
<comment type="caution">
    <text evidence="7">The sequence shown here is derived from an EMBL/GenBank/DDBJ whole genome shotgun (WGS) entry which is preliminary data.</text>
</comment>
<dbReference type="InterPro" id="IPR013717">
    <property type="entry name" value="PIG-P"/>
</dbReference>
<keyword evidence="3 5" id="KW-1133">Transmembrane helix</keyword>
<feature type="transmembrane region" description="Helical" evidence="5">
    <location>
        <begin position="37"/>
        <end position="56"/>
    </location>
</feature>
<dbReference type="EMBL" id="CACTIH010007393">
    <property type="protein sequence ID" value="CAA3012212.1"/>
    <property type="molecule type" value="Genomic_DNA"/>
</dbReference>
<name>A0A8S0U8X6_OLEEU</name>
<proteinExistence type="predicted"/>
<feature type="domain" description="PIG-P" evidence="6">
    <location>
        <begin position="28"/>
        <end position="126"/>
    </location>
</feature>
<evidence type="ECO:0000256" key="5">
    <source>
        <dbReference type="SAM" id="Phobius"/>
    </source>
</evidence>
<keyword evidence="7" id="KW-0328">Glycosyltransferase</keyword>
<keyword evidence="2 5" id="KW-0812">Transmembrane</keyword>
<evidence type="ECO:0000313" key="8">
    <source>
        <dbReference type="Proteomes" id="UP000594638"/>
    </source>
</evidence>
<sequence>MLRTVYSSETRLYNLLWHLSSLVSNLFRYWALAMPTYVMVTIVLAIGFYIGLNFMATPPPTSLSTMFDEFSREQLSGIPLSNFILVCSADEFSREQLSGIPSIDNDEQPIEPISDIGIDQINGIMFDNLTMNPA</sequence>
<keyword evidence="8" id="KW-1185">Reference proteome</keyword>
<keyword evidence="4 5" id="KW-0472">Membrane</keyword>
<dbReference type="AlphaFoldDB" id="A0A8S0U8X6"/>
<dbReference type="GO" id="GO:0016020">
    <property type="term" value="C:membrane"/>
    <property type="evidence" value="ECO:0007669"/>
    <property type="project" value="UniProtKB-SubCell"/>
</dbReference>
<dbReference type="Pfam" id="PF08510">
    <property type="entry name" value="PIG-P"/>
    <property type="match status" value="1"/>
</dbReference>
<dbReference type="PANTHER" id="PTHR47681:SF3">
    <property type="entry name" value="PHOSPHATIDYLINOSITOL N-ACETYLGLUCOSAMINYLTRANSFERASE SUBUNIT P-RELATED"/>
    <property type="match status" value="1"/>
</dbReference>
<keyword evidence="7" id="KW-0808">Transferase</keyword>
<evidence type="ECO:0000256" key="3">
    <source>
        <dbReference type="ARBA" id="ARBA00022989"/>
    </source>
</evidence>
<comment type="subcellular location">
    <subcellularLocation>
        <location evidence="1">Membrane</location>
        <topology evidence="1">Multi-pass membrane protein</topology>
    </subcellularLocation>
</comment>
<protein>
    <submittedName>
        <fullName evidence="7">Phosphatidylinositol N-acetylglucosaminyltransferase subunit P-like</fullName>
    </submittedName>
</protein>
<dbReference type="PANTHER" id="PTHR47681">
    <property type="entry name" value="PHOSPHATIDYLINOSITOL N-ACETYLGLUCOSAMINYLTRANSFERASE SUBUNIT P-RELATED"/>
    <property type="match status" value="1"/>
</dbReference>